<dbReference type="InterPro" id="IPR050743">
    <property type="entry name" value="2-oxoacid_DH_E2_comp"/>
</dbReference>
<dbReference type="InterPro" id="IPR000089">
    <property type="entry name" value="Biotin_lipoyl"/>
</dbReference>
<evidence type="ECO:0000256" key="6">
    <source>
        <dbReference type="RuleBase" id="RU003423"/>
    </source>
</evidence>
<accession>A0A2T2WLM8</accession>
<dbReference type="Gene3D" id="2.40.50.100">
    <property type="match status" value="1"/>
</dbReference>
<feature type="domain" description="Peripheral subunit-binding (PSBD)" evidence="9">
    <location>
        <begin position="126"/>
        <end position="163"/>
    </location>
</feature>
<feature type="region of interest" description="Disordered" evidence="7">
    <location>
        <begin position="83"/>
        <end position="154"/>
    </location>
</feature>
<evidence type="ECO:0000256" key="4">
    <source>
        <dbReference type="ARBA" id="ARBA00022823"/>
    </source>
</evidence>
<evidence type="ECO:0000259" key="9">
    <source>
        <dbReference type="PROSITE" id="PS51826"/>
    </source>
</evidence>
<dbReference type="PROSITE" id="PS50968">
    <property type="entry name" value="BIOTINYL_LIPOYL"/>
    <property type="match status" value="1"/>
</dbReference>
<dbReference type="InterPro" id="IPR036625">
    <property type="entry name" value="E3-bd_dom_sf"/>
</dbReference>
<dbReference type="SUPFAM" id="SSF47005">
    <property type="entry name" value="Peripheral subunit-binding domain of 2-oxo acid dehydrogenase complex"/>
    <property type="match status" value="1"/>
</dbReference>
<dbReference type="PANTHER" id="PTHR43178:SF5">
    <property type="entry name" value="LIPOAMIDE ACYLTRANSFERASE COMPONENT OF BRANCHED-CHAIN ALPHA-KETO ACID DEHYDROGENASE COMPLEX, MITOCHONDRIAL"/>
    <property type="match status" value="1"/>
</dbReference>
<evidence type="ECO:0000259" key="8">
    <source>
        <dbReference type="PROSITE" id="PS50968"/>
    </source>
</evidence>
<dbReference type="Pfam" id="PF00364">
    <property type="entry name" value="Biotin_lipoyl"/>
    <property type="match status" value="1"/>
</dbReference>
<dbReference type="AlphaFoldDB" id="A0A2T2WLM8"/>
<dbReference type="CDD" id="cd06849">
    <property type="entry name" value="lipoyl_domain"/>
    <property type="match status" value="1"/>
</dbReference>
<dbReference type="InterPro" id="IPR011053">
    <property type="entry name" value="Single_hybrid_motif"/>
</dbReference>
<sequence>MATEVVTMPQLGESVTEGTINEWLKQVGDTVEKYESLLEVATDKVNAEVPAPIGGKIARILVDPGATVPIGTPICEIEVEGEPANDDAASDVPAAGASEDSPPAKASEVAPTVPSSSAAGSLERGRFSPAVRRLAQERGIDPTQITGTGAGGRVTRNDILQAATPATAPAPVSEPTAKPVPSTSEAARVAMDAVPAVIEDGDRVESLSSVRKVIAERMVRSKQTVPHAWLMVEVDVSGLVALRERMKDEFKSREGISLTYLPFMMRAVVEGLRAVPVMNAQWNGDSVVLKKRINIGMAAATDRGLIVPVVKDADQKNVVGLAKATQDLVQRARSGRLSMEDLSGGTFTVDNTGAVGTVLTYPVINAPEVGIVTMESIVKRPVVVGDMIAVRSMVNVCLSFDHRVVDGADAGKFLRVVKKNLESIGPETSLYA</sequence>
<dbReference type="EMBL" id="PXYV01000008">
    <property type="protein sequence ID" value="PSR23142.1"/>
    <property type="molecule type" value="Genomic_DNA"/>
</dbReference>
<reference evidence="10 11" key="1">
    <citation type="journal article" date="2014" name="BMC Genomics">
        <title>Comparison of environmental and isolate Sulfobacillus genomes reveals diverse carbon, sulfur, nitrogen, and hydrogen metabolisms.</title>
        <authorList>
            <person name="Justice N.B."/>
            <person name="Norman A."/>
            <person name="Brown C.T."/>
            <person name="Singh A."/>
            <person name="Thomas B.C."/>
            <person name="Banfield J.F."/>
        </authorList>
    </citation>
    <scope>NUCLEOTIDE SEQUENCE [LARGE SCALE GENOMIC DNA]</scope>
    <source>
        <strain evidence="10">AMDSBA3</strain>
    </source>
</reference>
<keyword evidence="3 6" id="KW-0808">Transferase</keyword>
<dbReference type="FunFam" id="3.30.559.10:FF:000007">
    <property type="entry name" value="Dihydrolipoamide acetyltransferase component of pyruvate dehydrogenase complex"/>
    <property type="match status" value="1"/>
</dbReference>
<gene>
    <name evidence="10" type="ORF">C7B45_04180</name>
</gene>
<dbReference type="PROSITE" id="PS00189">
    <property type="entry name" value="LIPOYL"/>
    <property type="match status" value="1"/>
</dbReference>
<dbReference type="SUPFAM" id="SSF52777">
    <property type="entry name" value="CoA-dependent acyltransferases"/>
    <property type="match status" value="1"/>
</dbReference>
<dbReference type="InterPro" id="IPR004167">
    <property type="entry name" value="PSBD"/>
</dbReference>
<feature type="domain" description="Lipoyl-binding" evidence="8">
    <location>
        <begin position="3"/>
        <end position="78"/>
    </location>
</feature>
<evidence type="ECO:0000313" key="11">
    <source>
        <dbReference type="Proteomes" id="UP000241848"/>
    </source>
</evidence>
<dbReference type="Pfam" id="PF02817">
    <property type="entry name" value="E3_binding"/>
    <property type="match status" value="1"/>
</dbReference>
<proteinExistence type="inferred from homology"/>
<dbReference type="GO" id="GO:0016407">
    <property type="term" value="F:acetyltransferase activity"/>
    <property type="evidence" value="ECO:0007669"/>
    <property type="project" value="TreeGrafter"/>
</dbReference>
<dbReference type="Gene3D" id="4.10.320.10">
    <property type="entry name" value="E3-binding domain"/>
    <property type="match status" value="1"/>
</dbReference>
<keyword evidence="5 6" id="KW-0012">Acyltransferase</keyword>
<organism evidence="10 11">
    <name type="scientific">Sulfobacillus acidophilus</name>
    <dbReference type="NCBI Taxonomy" id="53633"/>
    <lineage>
        <taxon>Bacteria</taxon>
        <taxon>Bacillati</taxon>
        <taxon>Bacillota</taxon>
        <taxon>Clostridia</taxon>
        <taxon>Eubacteriales</taxon>
        <taxon>Clostridiales Family XVII. Incertae Sedis</taxon>
        <taxon>Sulfobacillus</taxon>
    </lineage>
</organism>
<dbReference type="Gene3D" id="3.30.559.10">
    <property type="entry name" value="Chloramphenicol acetyltransferase-like domain"/>
    <property type="match status" value="1"/>
</dbReference>
<dbReference type="GO" id="GO:0031405">
    <property type="term" value="F:lipoic acid binding"/>
    <property type="evidence" value="ECO:0007669"/>
    <property type="project" value="TreeGrafter"/>
</dbReference>
<evidence type="ECO:0000256" key="5">
    <source>
        <dbReference type="ARBA" id="ARBA00023315"/>
    </source>
</evidence>
<dbReference type="PROSITE" id="PS51826">
    <property type="entry name" value="PSBD"/>
    <property type="match status" value="1"/>
</dbReference>
<evidence type="ECO:0000313" key="10">
    <source>
        <dbReference type="EMBL" id="PSR23142.1"/>
    </source>
</evidence>
<dbReference type="InterPro" id="IPR023213">
    <property type="entry name" value="CAT-like_dom_sf"/>
</dbReference>
<evidence type="ECO:0000256" key="1">
    <source>
        <dbReference type="ARBA" id="ARBA00001938"/>
    </source>
</evidence>
<dbReference type="InterPro" id="IPR001078">
    <property type="entry name" value="2-oxoacid_DH_actylTfrase"/>
</dbReference>
<evidence type="ECO:0000256" key="3">
    <source>
        <dbReference type="ARBA" id="ARBA00022679"/>
    </source>
</evidence>
<dbReference type="InterPro" id="IPR003016">
    <property type="entry name" value="2-oxoA_DH_lipoyl-BS"/>
</dbReference>
<comment type="similarity">
    <text evidence="2 6">Belongs to the 2-oxoacid dehydrogenase family.</text>
</comment>
<evidence type="ECO:0000256" key="7">
    <source>
        <dbReference type="SAM" id="MobiDB-lite"/>
    </source>
</evidence>
<name>A0A2T2WLM8_9FIRM</name>
<dbReference type="SUPFAM" id="SSF51230">
    <property type="entry name" value="Single hybrid motif"/>
    <property type="match status" value="1"/>
</dbReference>
<comment type="caution">
    <text evidence="10">The sequence shown here is derived from an EMBL/GenBank/DDBJ whole genome shotgun (WGS) entry which is preliminary data.</text>
</comment>
<dbReference type="PANTHER" id="PTHR43178">
    <property type="entry name" value="DIHYDROLIPOAMIDE ACETYLTRANSFERASE COMPONENT OF PYRUVATE DEHYDROGENASE COMPLEX"/>
    <property type="match status" value="1"/>
</dbReference>
<comment type="cofactor">
    <cofactor evidence="1 6">
        <name>(R)-lipoate</name>
        <dbReference type="ChEBI" id="CHEBI:83088"/>
    </cofactor>
</comment>
<keyword evidence="4 6" id="KW-0450">Lipoyl</keyword>
<dbReference type="Pfam" id="PF00198">
    <property type="entry name" value="2-oxoacid_dh"/>
    <property type="match status" value="1"/>
</dbReference>
<dbReference type="GO" id="GO:0005737">
    <property type="term" value="C:cytoplasm"/>
    <property type="evidence" value="ECO:0007669"/>
    <property type="project" value="TreeGrafter"/>
</dbReference>
<protein>
    <recommendedName>
        <fullName evidence="6">Dihydrolipoamide acetyltransferase component of pyruvate dehydrogenase complex</fullName>
        <ecNumber evidence="6">2.3.1.-</ecNumber>
    </recommendedName>
</protein>
<evidence type="ECO:0000256" key="2">
    <source>
        <dbReference type="ARBA" id="ARBA00007317"/>
    </source>
</evidence>
<dbReference type="EC" id="2.3.1.-" evidence="6"/>
<dbReference type="Proteomes" id="UP000241848">
    <property type="component" value="Unassembled WGS sequence"/>
</dbReference>